<evidence type="ECO:0000256" key="1">
    <source>
        <dbReference type="ARBA" id="ARBA00022737"/>
    </source>
</evidence>
<feature type="domain" description="Fibronectin type-III" evidence="3">
    <location>
        <begin position="489"/>
        <end position="591"/>
    </location>
</feature>
<dbReference type="InterPro" id="IPR003961">
    <property type="entry name" value="FN3_dom"/>
</dbReference>
<dbReference type="PANTHER" id="PTHR13817">
    <property type="entry name" value="TITIN"/>
    <property type="match status" value="1"/>
</dbReference>
<comment type="caution">
    <text evidence="4">The sequence shown here is derived from an EMBL/GenBank/DDBJ whole genome shotgun (WGS) entry which is preliminary data.</text>
</comment>
<sequence length="782" mass="83326">MKSVTLFILLPFASALWRVKPRITRPSPPRNVTVVPVSTSELGVSWTEPLYDGGSPVISYLVEWDDDKFFSSGVASPSSPYENNKHSEVVQANGTNASFLITGLDAVPYWVRVSAIADGQSPAISSEPPFQVPSGTLPGFLTNVAVSLASDSETADRLKISWSAPKFDVNGFSALPVGCGGESPHSTPASIESFRVRWSDSPAMKASKQYDIPAIVGDGMPLLCCPSDSSVGTCSFELGAEVQTLSVTNEDSTVAVGNSLFDSGAVRLMYLGGQSKSIRVKPPQHDGVTTIQIDPSADLPVASPIAVGDVIKIADNSYVISNVDAWPHAVELEGGFASSSSPLDRCRQVSADNLRDYLLEGFDDSPFGESLAVSREIVTRFVGELGETRVVGFLYHVTFLGQGFSSALGGGVDEFLILSSGPGDCSPFLSDGFDVSSHVNVTFSTNVDAGSVVPGQRYYVEMAAVNAHGVGPYVHAKPRSQIAATLPGLPQNCAVYATPSSSSSLVVEWRGVWPDHGATPSLYRVEAYDADSGSPTPVVTYNVSEIDETSQYSAKIDGLVPGGRYRLVIVPANAYGERSPSWFSSFDPSSVFNKEDFPHSQNFLERACNAVPKCSSESSGCIETDMEEFVITARSPPPPPLVQCGTFPEVSSRNRFAKDSVLVTFESSGLNSGSPTDKFLVEWSTLPSFLSEKDGEVTKWSSEVVASYSDDTGLNAVAELLLDSLTMGTQYFVRVSAHNTAGFGAPTQGTPVKPMTKPDPPFEPVLSNFGAPPYFSIASRVR</sequence>
<reference evidence="4 5" key="1">
    <citation type="journal article" date="2012" name="Genome Biol.">
        <title>Genome and low-iron response of an oceanic diatom adapted to chronic iron limitation.</title>
        <authorList>
            <person name="Lommer M."/>
            <person name="Specht M."/>
            <person name="Roy A.S."/>
            <person name="Kraemer L."/>
            <person name="Andreson R."/>
            <person name="Gutowska M.A."/>
            <person name="Wolf J."/>
            <person name="Bergner S.V."/>
            <person name="Schilhabel M.B."/>
            <person name="Klostermeier U.C."/>
            <person name="Beiko R.G."/>
            <person name="Rosenstiel P."/>
            <person name="Hippler M."/>
            <person name="Laroche J."/>
        </authorList>
    </citation>
    <scope>NUCLEOTIDE SEQUENCE [LARGE SCALE GENOMIC DNA]</scope>
    <source>
        <strain evidence="4 5">CCMP1005</strain>
    </source>
</reference>
<keyword evidence="5" id="KW-1185">Reference proteome</keyword>
<proteinExistence type="predicted"/>
<dbReference type="Pfam" id="PF00041">
    <property type="entry name" value="fn3"/>
    <property type="match status" value="3"/>
</dbReference>
<feature type="signal peptide" evidence="2">
    <location>
        <begin position="1"/>
        <end position="15"/>
    </location>
</feature>
<dbReference type="Proteomes" id="UP000266841">
    <property type="component" value="Unassembled WGS sequence"/>
</dbReference>
<dbReference type="SMART" id="SM00060">
    <property type="entry name" value="FN3"/>
    <property type="match status" value="3"/>
</dbReference>
<evidence type="ECO:0000256" key="2">
    <source>
        <dbReference type="SAM" id="SignalP"/>
    </source>
</evidence>
<dbReference type="PRINTS" id="PR00014">
    <property type="entry name" value="FNTYPEIII"/>
</dbReference>
<organism evidence="4 5">
    <name type="scientific">Thalassiosira oceanica</name>
    <name type="common">Marine diatom</name>
    <dbReference type="NCBI Taxonomy" id="159749"/>
    <lineage>
        <taxon>Eukaryota</taxon>
        <taxon>Sar</taxon>
        <taxon>Stramenopiles</taxon>
        <taxon>Ochrophyta</taxon>
        <taxon>Bacillariophyta</taxon>
        <taxon>Coscinodiscophyceae</taxon>
        <taxon>Thalassiosirophycidae</taxon>
        <taxon>Thalassiosirales</taxon>
        <taxon>Thalassiosiraceae</taxon>
        <taxon>Thalassiosira</taxon>
    </lineage>
</organism>
<dbReference type="EMBL" id="AGNL01048671">
    <property type="protein sequence ID" value="EJK45230.1"/>
    <property type="molecule type" value="Genomic_DNA"/>
</dbReference>
<dbReference type="InterPro" id="IPR050964">
    <property type="entry name" value="Striated_Muscle_Regulatory"/>
</dbReference>
<name>K0R0P8_THAOC</name>
<dbReference type="InterPro" id="IPR013783">
    <property type="entry name" value="Ig-like_fold"/>
</dbReference>
<dbReference type="CDD" id="cd00063">
    <property type="entry name" value="FN3"/>
    <property type="match status" value="3"/>
</dbReference>
<protein>
    <recommendedName>
        <fullName evidence="3">Fibronectin type-III domain-containing protein</fullName>
    </recommendedName>
</protein>
<feature type="chain" id="PRO_5012723128" description="Fibronectin type-III domain-containing protein" evidence="2">
    <location>
        <begin position="16"/>
        <end position="782"/>
    </location>
</feature>
<dbReference type="SUPFAM" id="SSF49265">
    <property type="entry name" value="Fibronectin type III"/>
    <property type="match status" value="3"/>
</dbReference>
<keyword evidence="2" id="KW-0732">Signal</keyword>
<evidence type="ECO:0000313" key="4">
    <source>
        <dbReference type="EMBL" id="EJK45230.1"/>
    </source>
</evidence>
<dbReference type="InterPro" id="IPR036116">
    <property type="entry name" value="FN3_sf"/>
</dbReference>
<feature type="domain" description="Fibronectin type-III" evidence="3">
    <location>
        <begin position="28"/>
        <end position="135"/>
    </location>
</feature>
<dbReference type="eggNOG" id="KOG0613">
    <property type="taxonomic scope" value="Eukaryota"/>
</dbReference>
<evidence type="ECO:0000313" key="5">
    <source>
        <dbReference type="Proteomes" id="UP000266841"/>
    </source>
</evidence>
<dbReference type="PANTHER" id="PTHR13817:SF166">
    <property type="entry name" value="NEURONAL IGCAM-RELATED"/>
    <property type="match status" value="1"/>
</dbReference>
<dbReference type="PROSITE" id="PS50853">
    <property type="entry name" value="FN3"/>
    <property type="match status" value="3"/>
</dbReference>
<dbReference type="Gene3D" id="2.60.40.10">
    <property type="entry name" value="Immunoglobulins"/>
    <property type="match status" value="3"/>
</dbReference>
<gene>
    <name evidence="4" type="ORF">THAOC_36165</name>
</gene>
<feature type="domain" description="Fibronectin type-III" evidence="3">
    <location>
        <begin position="644"/>
        <end position="759"/>
    </location>
</feature>
<keyword evidence="1" id="KW-0677">Repeat</keyword>
<accession>K0R0P8</accession>
<dbReference type="AlphaFoldDB" id="K0R0P8"/>
<evidence type="ECO:0000259" key="3">
    <source>
        <dbReference type="PROSITE" id="PS50853"/>
    </source>
</evidence>
<dbReference type="OrthoDB" id="504170at2759"/>